<evidence type="ECO:0000313" key="7">
    <source>
        <dbReference type="EMBL" id="QED28640.1"/>
    </source>
</evidence>
<evidence type="ECO:0000256" key="1">
    <source>
        <dbReference type="ARBA" id="ARBA00004514"/>
    </source>
</evidence>
<feature type="region of interest" description="Disordered" evidence="6">
    <location>
        <begin position="83"/>
        <end position="103"/>
    </location>
</feature>
<organism evidence="7 8">
    <name type="scientific">Microvenator marinus</name>
    <dbReference type="NCBI Taxonomy" id="2600177"/>
    <lineage>
        <taxon>Bacteria</taxon>
        <taxon>Deltaproteobacteria</taxon>
        <taxon>Bradymonadales</taxon>
        <taxon>Microvenatoraceae</taxon>
        <taxon>Microvenator</taxon>
    </lineage>
</organism>
<evidence type="ECO:0000313" key="8">
    <source>
        <dbReference type="Proteomes" id="UP000321595"/>
    </source>
</evidence>
<sequence length="103" mass="12302">MQEPTLRACFERTEVLLESMIEQLLEGEAPEEEWMRERMKLIDQIRRLTPTESEWEEARDVVESVLELETRLSRLTQSLRDQKGQELEQFNRKKQGASRYAMS</sequence>
<proteinExistence type="predicted"/>
<protein>
    <recommendedName>
        <fullName evidence="5">Flagellar protein FliT</fullName>
    </recommendedName>
</protein>
<dbReference type="InterPro" id="IPR008622">
    <property type="entry name" value="FliT"/>
</dbReference>
<dbReference type="Proteomes" id="UP000321595">
    <property type="component" value="Chromosome"/>
</dbReference>
<keyword evidence="2" id="KW-0963">Cytoplasm</keyword>
<reference evidence="7 8" key="1">
    <citation type="submission" date="2019-08" db="EMBL/GenBank/DDBJ databases">
        <authorList>
            <person name="Liang Q."/>
        </authorList>
    </citation>
    <scope>NUCLEOTIDE SEQUENCE [LARGE SCALE GENOMIC DNA]</scope>
    <source>
        <strain evidence="7 8">V1718</strain>
    </source>
</reference>
<dbReference type="AlphaFoldDB" id="A0A5B8XSJ6"/>
<dbReference type="Pfam" id="PF05400">
    <property type="entry name" value="FliT"/>
    <property type="match status" value="1"/>
</dbReference>
<gene>
    <name evidence="7" type="ORF">FRD01_15635</name>
</gene>
<keyword evidence="4" id="KW-0143">Chaperone</keyword>
<dbReference type="EMBL" id="CP042467">
    <property type="protein sequence ID" value="QED28640.1"/>
    <property type="molecule type" value="Genomic_DNA"/>
</dbReference>
<name>A0A5B8XSJ6_9DELT</name>
<accession>A0A5B8XSJ6</accession>
<evidence type="ECO:0000256" key="3">
    <source>
        <dbReference type="ARBA" id="ARBA00022795"/>
    </source>
</evidence>
<keyword evidence="8" id="KW-1185">Reference proteome</keyword>
<dbReference type="RefSeq" id="WP_146961247.1">
    <property type="nucleotide sequence ID" value="NZ_CP042467.1"/>
</dbReference>
<keyword evidence="3" id="KW-1005">Bacterial flagellum biogenesis</keyword>
<dbReference type="KEGG" id="bbae:FRD01_15635"/>
<evidence type="ECO:0000256" key="4">
    <source>
        <dbReference type="ARBA" id="ARBA00023186"/>
    </source>
</evidence>
<evidence type="ECO:0000256" key="6">
    <source>
        <dbReference type="SAM" id="MobiDB-lite"/>
    </source>
</evidence>
<evidence type="ECO:0000256" key="5">
    <source>
        <dbReference type="ARBA" id="ARBA00093797"/>
    </source>
</evidence>
<comment type="subcellular location">
    <subcellularLocation>
        <location evidence="1">Cytoplasm</location>
        <location evidence="1">Cytosol</location>
    </subcellularLocation>
</comment>
<evidence type="ECO:0000256" key="2">
    <source>
        <dbReference type="ARBA" id="ARBA00022490"/>
    </source>
</evidence>